<feature type="active site" description="Tele-AMP-histidine intermediate" evidence="5">
    <location>
        <position position="312"/>
    </location>
</feature>
<dbReference type="EC" id="6.5.1.4" evidence="5 6"/>
<dbReference type="AlphaFoldDB" id="A0A1I2M2Q2"/>
<evidence type="ECO:0000256" key="5">
    <source>
        <dbReference type="HAMAP-Rule" id="MF_00200"/>
    </source>
</evidence>
<comment type="caution">
    <text evidence="5">Lacks conserved residue(s) required for the propagation of feature annotation.</text>
</comment>
<dbReference type="HAMAP" id="MF_00200">
    <property type="entry name" value="RTC"/>
    <property type="match status" value="1"/>
</dbReference>
<dbReference type="Pfam" id="PF05189">
    <property type="entry name" value="RTC_insert"/>
    <property type="match status" value="1"/>
</dbReference>
<comment type="function">
    <text evidence="5">Catalyzes the conversion of 3'-phosphate to a 2',3'-cyclic phosphodiester at the end of RNA. The mechanism of action of the enzyme occurs in 3 steps: (A) adenylation of the enzyme by ATP; (B) transfer of adenylate to an RNA-N3'P to produce RNA-N3'PP5'A; (C) and attack of the adjacent 2'-hydroxyl on the 3'-phosphorus in the diester linkage to produce the cyclic end product. The biological role of this enzyme is unknown but it is likely to function in some aspects of cellular RNA processing.</text>
</comment>
<dbReference type="PIRSF" id="PIRSF005378">
    <property type="entry name" value="RNA3'_term_phos_cycl_euk"/>
    <property type="match status" value="1"/>
</dbReference>
<dbReference type="NCBIfam" id="NF003246">
    <property type="entry name" value="PRK04204.1-2"/>
    <property type="match status" value="1"/>
</dbReference>
<evidence type="ECO:0000313" key="9">
    <source>
        <dbReference type="EMBL" id="SFF85090.1"/>
    </source>
</evidence>
<keyword evidence="3 5" id="KW-0436">Ligase</keyword>
<dbReference type="Gene3D" id="3.65.10.20">
    <property type="entry name" value="RNA 3'-terminal phosphate cyclase domain"/>
    <property type="match status" value="1"/>
</dbReference>
<evidence type="ECO:0000256" key="2">
    <source>
        <dbReference type="ARBA" id="ARBA00021428"/>
    </source>
</evidence>
<reference evidence="10" key="1">
    <citation type="submission" date="2016-10" db="EMBL/GenBank/DDBJ databases">
        <authorList>
            <person name="Varghese N."/>
            <person name="Submissions S."/>
        </authorList>
    </citation>
    <scope>NUCLEOTIDE SEQUENCE [LARGE SCALE GENOMIC DNA]</scope>
    <source>
        <strain evidence="10">CGMCC 1.7739</strain>
    </source>
</reference>
<feature type="domain" description="RNA 3'-terminal phosphate cyclase" evidence="7">
    <location>
        <begin position="9"/>
        <end position="323"/>
    </location>
</feature>
<dbReference type="PANTHER" id="PTHR11096">
    <property type="entry name" value="RNA 3' TERMINAL PHOSPHATE CYCLASE"/>
    <property type="match status" value="1"/>
</dbReference>
<comment type="catalytic activity">
    <reaction evidence="5">
        <text>a 3'-end 3'-phospho-ribonucleotide-RNA + ATP = a 3'-end 2',3'-cyclophospho-ribonucleotide-RNA + AMP + diphosphate</text>
        <dbReference type="Rhea" id="RHEA:23976"/>
        <dbReference type="Rhea" id="RHEA-COMP:10463"/>
        <dbReference type="Rhea" id="RHEA-COMP:10464"/>
        <dbReference type="ChEBI" id="CHEBI:30616"/>
        <dbReference type="ChEBI" id="CHEBI:33019"/>
        <dbReference type="ChEBI" id="CHEBI:83062"/>
        <dbReference type="ChEBI" id="CHEBI:83064"/>
        <dbReference type="ChEBI" id="CHEBI:456215"/>
        <dbReference type="EC" id="6.5.1.4"/>
    </reaction>
</comment>
<dbReference type="STRING" id="553467.SAMN04488063_0521"/>
<dbReference type="InterPro" id="IPR036553">
    <property type="entry name" value="RPTC_insert"/>
</dbReference>
<dbReference type="GO" id="GO:0006396">
    <property type="term" value="P:RNA processing"/>
    <property type="evidence" value="ECO:0007669"/>
    <property type="project" value="UniProtKB-UniRule"/>
</dbReference>
<name>A0A1I2M2Q2_9EURY</name>
<gene>
    <name evidence="5" type="primary">rtcA</name>
    <name evidence="9" type="ORF">SAMN04488063_0521</name>
</gene>
<dbReference type="GO" id="GO:0005524">
    <property type="term" value="F:ATP binding"/>
    <property type="evidence" value="ECO:0007669"/>
    <property type="project" value="UniProtKB-KW"/>
</dbReference>
<dbReference type="EMBL" id="FOOQ01000001">
    <property type="protein sequence ID" value="SFF85090.1"/>
    <property type="molecule type" value="Genomic_DNA"/>
</dbReference>
<dbReference type="Proteomes" id="UP000198876">
    <property type="component" value="Unassembled WGS sequence"/>
</dbReference>
<dbReference type="SUPFAM" id="SSF52913">
    <property type="entry name" value="RNA 3'-terminal phosphate cyclase, RPTC, insert domain"/>
    <property type="match status" value="1"/>
</dbReference>
<dbReference type="NCBIfam" id="TIGR03399">
    <property type="entry name" value="RNA_3prim_cycl"/>
    <property type="match status" value="1"/>
</dbReference>
<evidence type="ECO:0000256" key="3">
    <source>
        <dbReference type="ARBA" id="ARBA00022598"/>
    </source>
</evidence>
<sequence length="347" mass="36133">MLELDGSDGGGQLLRTALSLSAVTGRPFRMENVRTRRSDAGLKPQHLAAVDAVSDATNATVEGAELGSETLSVSPERLRGGDLYADVETAGSVTLVCDAVLPLAAAVDETLSLTVTGGTDVEWSPSADYFRRAKLPLLRRVGLDADAEVRRRGFYPAGDGRLAVEIGPSTFTPFELASRGPVRRVAVNAVATESLSDADVGERLRDAAVEGLTAASGPRLDESLVDATAEYVSASSPGAIVTLVAECERGRAGFVGLGRRGVPAERVAGDAVDSLASWVATGAPVDARMGDQLAVWAALAGGEVRVPSITDHLRTNVEVIRAFGYDVSLETDADGAVMFGPETDRPT</sequence>
<dbReference type="Gene3D" id="3.30.360.20">
    <property type="entry name" value="RNA 3'-terminal phosphate cyclase, insert domain"/>
    <property type="match status" value="1"/>
</dbReference>
<evidence type="ECO:0000259" key="7">
    <source>
        <dbReference type="Pfam" id="PF01137"/>
    </source>
</evidence>
<accession>A0A1I2M2Q2</accession>
<dbReference type="InterPro" id="IPR023797">
    <property type="entry name" value="RNA3'_phos_cyclase_dom"/>
</dbReference>
<feature type="domain" description="RNA 3'-terminal phosphate cyclase insert" evidence="8">
    <location>
        <begin position="178"/>
        <end position="279"/>
    </location>
</feature>
<protein>
    <recommendedName>
        <fullName evidence="2 5">RNA 3'-terminal phosphate cyclase</fullName>
        <shortName evidence="5">RNA cyclase</shortName>
        <shortName evidence="5">RNA-3'-phosphate cyclase</shortName>
        <ecNumber evidence="5 6">6.5.1.4</ecNumber>
    </recommendedName>
</protein>
<dbReference type="Pfam" id="PF01137">
    <property type="entry name" value="RTC"/>
    <property type="match status" value="1"/>
</dbReference>
<keyword evidence="5" id="KW-0067">ATP-binding</keyword>
<evidence type="ECO:0000256" key="1">
    <source>
        <dbReference type="ARBA" id="ARBA00009206"/>
    </source>
</evidence>
<dbReference type="PANTHER" id="PTHR11096:SF0">
    <property type="entry name" value="RNA 3'-TERMINAL PHOSPHATE CYCLASE"/>
    <property type="match status" value="1"/>
</dbReference>
<dbReference type="GO" id="GO:0003963">
    <property type="term" value="F:RNA-3'-phosphate cyclase activity"/>
    <property type="evidence" value="ECO:0007669"/>
    <property type="project" value="UniProtKB-UniRule"/>
</dbReference>
<keyword evidence="4 5" id="KW-0547">Nucleotide-binding</keyword>
<dbReference type="InterPro" id="IPR000228">
    <property type="entry name" value="RNA3'_term_phos_cyc"/>
</dbReference>
<keyword evidence="5" id="KW-0963">Cytoplasm</keyword>
<evidence type="ECO:0000313" key="10">
    <source>
        <dbReference type="Proteomes" id="UP000198876"/>
    </source>
</evidence>
<dbReference type="RefSeq" id="WP_092887972.1">
    <property type="nucleotide sequence ID" value="NZ_FOOQ01000001.1"/>
</dbReference>
<dbReference type="InterPro" id="IPR013791">
    <property type="entry name" value="RNA3'-term_phos_cycl_insert"/>
</dbReference>
<comment type="subcellular location">
    <subcellularLocation>
        <location evidence="5">Cytoplasm</location>
    </subcellularLocation>
</comment>
<evidence type="ECO:0000259" key="8">
    <source>
        <dbReference type="Pfam" id="PF05189"/>
    </source>
</evidence>
<evidence type="ECO:0000256" key="6">
    <source>
        <dbReference type="NCBIfam" id="TIGR03399"/>
    </source>
</evidence>
<dbReference type="InterPro" id="IPR017770">
    <property type="entry name" value="RNA3'_term_phos_cyc_type_1"/>
</dbReference>
<dbReference type="GO" id="GO:0005737">
    <property type="term" value="C:cytoplasm"/>
    <property type="evidence" value="ECO:0007669"/>
    <property type="project" value="UniProtKB-SubCell"/>
</dbReference>
<dbReference type="InterPro" id="IPR013792">
    <property type="entry name" value="RNA3'P_cycl/enolpyr_Trfase_a/b"/>
</dbReference>
<dbReference type="OrthoDB" id="7994at2157"/>
<organism evidence="9 10">
    <name type="scientific">Halopelagius inordinatus</name>
    <dbReference type="NCBI Taxonomy" id="553467"/>
    <lineage>
        <taxon>Archaea</taxon>
        <taxon>Methanobacteriati</taxon>
        <taxon>Methanobacteriota</taxon>
        <taxon>Stenosarchaea group</taxon>
        <taxon>Halobacteria</taxon>
        <taxon>Halobacteriales</taxon>
        <taxon>Haloferacaceae</taxon>
    </lineage>
</organism>
<evidence type="ECO:0000256" key="4">
    <source>
        <dbReference type="ARBA" id="ARBA00022741"/>
    </source>
</evidence>
<feature type="binding site" evidence="5">
    <location>
        <position position="98"/>
    </location>
    <ligand>
        <name>ATP</name>
        <dbReference type="ChEBI" id="CHEBI:30616"/>
    </ligand>
</feature>
<dbReference type="InterPro" id="IPR037136">
    <property type="entry name" value="RNA3'_phos_cyclase_dom_sf"/>
</dbReference>
<comment type="similarity">
    <text evidence="1 5">Belongs to the RNA 3'-terminal cyclase family. Type 1 subfamily.</text>
</comment>
<keyword evidence="10" id="KW-1185">Reference proteome</keyword>
<proteinExistence type="inferred from homology"/>
<dbReference type="SUPFAM" id="SSF55205">
    <property type="entry name" value="EPT/RTPC-like"/>
    <property type="match status" value="1"/>
</dbReference>